<comment type="caution">
    <text evidence="5">The sequence shown here is derived from an EMBL/GenBank/DDBJ whole genome shotgun (WGS) entry which is preliminary data.</text>
</comment>
<dbReference type="NCBIfam" id="TIGR00621">
    <property type="entry name" value="ssb"/>
    <property type="match status" value="1"/>
</dbReference>
<evidence type="ECO:0000256" key="4">
    <source>
        <dbReference type="SAM" id="MobiDB-lite"/>
    </source>
</evidence>
<dbReference type="SUPFAM" id="SSF50249">
    <property type="entry name" value="Nucleic acid-binding proteins"/>
    <property type="match status" value="1"/>
</dbReference>
<keyword evidence="6" id="KW-1185">Reference proteome</keyword>
<organism evidence="5 6">
    <name type="scientific">Evansella vedderi</name>
    <dbReference type="NCBI Taxonomy" id="38282"/>
    <lineage>
        <taxon>Bacteria</taxon>
        <taxon>Bacillati</taxon>
        <taxon>Bacillota</taxon>
        <taxon>Bacilli</taxon>
        <taxon>Bacillales</taxon>
        <taxon>Bacillaceae</taxon>
        <taxon>Evansella</taxon>
    </lineage>
</organism>
<protein>
    <recommendedName>
        <fullName evidence="2 3">Single-stranded DNA-binding protein</fullName>
        <shortName evidence="2">SSB</shortName>
    </recommendedName>
</protein>
<dbReference type="CDD" id="cd04496">
    <property type="entry name" value="SSB_OBF"/>
    <property type="match status" value="1"/>
</dbReference>
<evidence type="ECO:0000256" key="3">
    <source>
        <dbReference type="RuleBase" id="RU000524"/>
    </source>
</evidence>
<dbReference type="PROSITE" id="PS50935">
    <property type="entry name" value="SSB"/>
    <property type="match status" value="1"/>
</dbReference>
<evidence type="ECO:0000313" key="6">
    <source>
        <dbReference type="Proteomes" id="UP001230005"/>
    </source>
</evidence>
<dbReference type="HAMAP" id="MF_00984">
    <property type="entry name" value="SSB"/>
    <property type="match status" value="1"/>
</dbReference>
<dbReference type="InterPro" id="IPR000424">
    <property type="entry name" value="Primosome_PriB/ssb"/>
</dbReference>
<comment type="caution">
    <text evidence="2">Lacks conserved residue(s) required for the propagation of feature annotation.</text>
</comment>
<keyword evidence="1 2" id="KW-0238">DNA-binding</keyword>
<sequence length="221" mass="23316">MLNQIMLIGRIVKDPIISNTKDGRAFTRITLAVRRSFKNQEGNYDTDFISCVAWRKTAEMSSDYCTKGSLVCITGRVQMRSQEIEDNKRLSFPEIIAENITFLQLKRNAQPSDEIPIPGEEPRVMNGPYSNQGAVNGNGRVVNQGAANGSGFVSNGNGTVSNQGASNGNGAVSNQSHVNGSGVASNSGVAAPTVSSGTSNASTTNLSGKPAEANDASDLPF</sequence>
<feature type="region of interest" description="Disordered" evidence="4">
    <location>
        <begin position="111"/>
        <end position="221"/>
    </location>
</feature>
<evidence type="ECO:0000313" key="5">
    <source>
        <dbReference type="EMBL" id="MDQ0254548.1"/>
    </source>
</evidence>
<dbReference type="GO" id="GO:0003677">
    <property type="term" value="F:DNA binding"/>
    <property type="evidence" value="ECO:0007669"/>
    <property type="project" value="UniProtKB-KW"/>
</dbReference>
<reference evidence="5 6" key="1">
    <citation type="submission" date="2023-07" db="EMBL/GenBank/DDBJ databases">
        <title>Genomic Encyclopedia of Type Strains, Phase IV (KMG-IV): sequencing the most valuable type-strain genomes for metagenomic binning, comparative biology and taxonomic classification.</title>
        <authorList>
            <person name="Goeker M."/>
        </authorList>
    </citation>
    <scope>NUCLEOTIDE SEQUENCE [LARGE SCALE GENOMIC DNA]</scope>
    <source>
        <strain evidence="5 6">DSM 9768</strain>
    </source>
</reference>
<dbReference type="InterPro" id="IPR011344">
    <property type="entry name" value="ssDNA-bd"/>
</dbReference>
<dbReference type="PANTHER" id="PTHR10302">
    <property type="entry name" value="SINGLE-STRANDED DNA-BINDING PROTEIN"/>
    <property type="match status" value="1"/>
</dbReference>
<dbReference type="Proteomes" id="UP001230005">
    <property type="component" value="Unassembled WGS sequence"/>
</dbReference>
<dbReference type="Pfam" id="PF00436">
    <property type="entry name" value="SSB"/>
    <property type="match status" value="1"/>
</dbReference>
<proteinExistence type="inferred from homology"/>
<dbReference type="PANTHER" id="PTHR10302:SF27">
    <property type="entry name" value="SINGLE-STRANDED DNA-BINDING PROTEIN"/>
    <property type="match status" value="1"/>
</dbReference>
<dbReference type="EMBL" id="JAUSUG010000006">
    <property type="protein sequence ID" value="MDQ0254548.1"/>
    <property type="molecule type" value="Genomic_DNA"/>
</dbReference>
<dbReference type="RefSeq" id="WP_307324643.1">
    <property type="nucleotide sequence ID" value="NZ_JAUSUG010000006.1"/>
</dbReference>
<accession>A0ABT9ZTI3</accession>
<feature type="compositionally biased region" description="Polar residues" evidence="4">
    <location>
        <begin position="145"/>
        <end position="207"/>
    </location>
</feature>
<name>A0ABT9ZTI3_9BACI</name>
<comment type="subunit">
    <text evidence="2">Homotetramer.</text>
</comment>
<dbReference type="InterPro" id="IPR012340">
    <property type="entry name" value="NA-bd_OB-fold"/>
</dbReference>
<dbReference type="Gene3D" id="2.40.50.140">
    <property type="entry name" value="Nucleic acid-binding proteins"/>
    <property type="match status" value="1"/>
</dbReference>
<gene>
    <name evidence="5" type="ORF">J2S74_001927</name>
</gene>
<evidence type="ECO:0000256" key="1">
    <source>
        <dbReference type="ARBA" id="ARBA00023125"/>
    </source>
</evidence>
<evidence type="ECO:0000256" key="2">
    <source>
        <dbReference type="HAMAP-Rule" id="MF_00984"/>
    </source>
</evidence>